<dbReference type="PROSITE" id="PS50102">
    <property type="entry name" value="RRM"/>
    <property type="match status" value="2"/>
</dbReference>
<evidence type="ECO:0000313" key="8">
    <source>
        <dbReference type="Proteomes" id="UP001187531"/>
    </source>
</evidence>
<dbReference type="InterPro" id="IPR035979">
    <property type="entry name" value="RBD_domain_sf"/>
</dbReference>
<dbReference type="InterPro" id="IPR029123">
    <property type="entry name" value="RBM39_linker"/>
</dbReference>
<dbReference type="CDD" id="cd12283">
    <property type="entry name" value="RRM1_RBM39_like"/>
    <property type="match status" value="1"/>
</dbReference>
<evidence type="ECO:0000256" key="4">
    <source>
        <dbReference type="PROSITE-ProRule" id="PRU00176"/>
    </source>
</evidence>
<feature type="domain" description="RRM" evidence="6">
    <location>
        <begin position="203"/>
        <end position="280"/>
    </location>
</feature>
<dbReference type="PANTHER" id="PTHR48036">
    <property type="entry name" value="SPLICING FACTOR (PAD-1), PUTATIVE (AFU_ORTHOLOGUE AFUA_1G15810)-RELATED"/>
    <property type="match status" value="1"/>
</dbReference>
<dbReference type="InterPro" id="IPR003954">
    <property type="entry name" value="RRM_euk-type"/>
</dbReference>
<keyword evidence="3 4" id="KW-0694">RNA-binding</keyword>
<dbReference type="CDD" id="cd12284">
    <property type="entry name" value="RRM2_RBM23_RBM39"/>
    <property type="match status" value="1"/>
</dbReference>
<keyword evidence="8" id="KW-1185">Reference proteome</keyword>
<feature type="domain" description="RRM" evidence="6">
    <location>
        <begin position="305"/>
        <end position="383"/>
    </location>
</feature>
<dbReference type="CDD" id="cd12285">
    <property type="entry name" value="RRM3_RBM39_like"/>
    <property type="match status" value="1"/>
</dbReference>
<dbReference type="Pfam" id="PF15519">
    <property type="entry name" value="RBM39linker"/>
    <property type="match status" value="1"/>
</dbReference>
<accession>A0AA88I412</accession>
<dbReference type="FunFam" id="3.30.70.330:FF:000080">
    <property type="entry name" value="RNA-binding protein 39 isoform X1"/>
    <property type="match status" value="1"/>
</dbReference>
<feature type="compositionally biased region" description="Basic and acidic residues" evidence="5">
    <location>
        <begin position="14"/>
        <end position="82"/>
    </location>
</feature>
<reference evidence="7" key="1">
    <citation type="submission" date="2023-07" db="EMBL/GenBank/DDBJ databases">
        <title>Chromosome-level genome assembly of Artemia franciscana.</title>
        <authorList>
            <person name="Jo E."/>
        </authorList>
    </citation>
    <scope>NUCLEOTIDE SEQUENCE</scope>
    <source>
        <tissue evidence="7">Whole body</tissue>
    </source>
</reference>
<evidence type="ECO:0000256" key="1">
    <source>
        <dbReference type="ARBA" id="ARBA00022553"/>
    </source>
</evidence>
<dbReference type="Gene3D" id="3.30.70.330">
    <property type="match status" value="3"/>
</dbReference>
<feature type="compositionally biased region" description="Basic residues" evidence="5">
    <location>
        <begin position="83"/>
        <end position="127"/>
    </location>
</feature>
<dbReference type="SMART" id="SM00360">
    <property type="entry name" value="RRM"/>
    <property type="match status" value="3"/>
</dbReference>
<dbReference type="GO" id="GO:0005634">
    <property type="term" value="C:nucleus"/>
    <property type="evidence" value="ECO:0007669"/>
    <property type="project" value="InterPro"/>
</dbReference>
<dbReference type="InterPro" id="IPR000504">
    <property type="entry name" value="RRM_dom"/>
</dbReference>
<dbReference type="SUPFAM" id="SSF54928">
    <property type="entry name" value="RNA-binding domain, RBD"/>
    <property type="match status" value="2"/>
</dbReference>
<keyword evidence="1" id="KW-0597">Phosphoprotein</keyword>
<dbReference type="EMBL" id="JAVRJZ010000004">
    <property type="protein sequence ID" value="KAK2723595.1"/>
    <property type="molecule type" value="Genomic_DNA"/>
</dbReference>
<dbReference type="AlphaFoldDB" id="A0AA88I412"/>
<protein>
    <recommendedName>
        <fullName evidence="6">RRM domain-containing protein</fullName>
    </recommendedName>
</protein>
<feature type="compositionally biased region" description="Basic residues" evidence="5">
    <location>
        <begin position="136"/>
        <end position="167"/>
    </location>
</feature>
<name>A0AA88I412_ARTSF</name>
<evidence type="ECO:0000256" key="5">
    <source>
        <dbReference type="SAM" id="MobiDB-lite"/>
    </source>
</evidence>
<evidence type="ECO:0000256" key="2">
    <source>
        <dbReference type="ARBA" id="ARBA00022737"/>
    </source>
</evidence>
<gene>
    <name evidence="7" type="ORF">QYM36_002064</name>
</gene>
<feature type="region of interest" description="Disordered" evidence="5">
    <location>
        <begin position="1"/>
        <end position="197"/>
    </location>
</feature>
<dbReference type="InterPro" id="IPR006509">
    <property type="entry name" value="RBM39_SF"/>
</dbReference>
<evidence type="ECO:0000313" key="7">
    <source>
        <dbReference type="EMBL" id="KAK2723595.1"/>
    </source>
</evidence>
<dbReference type="Pfam" id="PF00076">
    <property type="entry name" value="RRM_1"/>
    <property type="match status" value="2"/>
</dbReference>
<keyword evidence="2" id="KW-0677">Repeat</keyword>
<evidence type="ECO:0000256" key="3">
    <source>
        <dbReference type="ARBA" id="ARBA00022884"/>
    </source>
</evidence>
<proteinExistence type="predicted"/>
<dbReference type="GO" id="GO:0006397">
    <property type="term" value="P:mRNA processing"/>
    <property type="evidence" value="ECO:0007669"/>
    <property type="project" value="InterPro"/>
</dbReference>
<dbReference type="NCBIfam" id="TIGR01622">
    <property type="entry name" value="SF-CC1"/>
    <property type="match status" value="1"/>
</dbReference>
<dbReference type="GO" id="GO:0003723">
    <property type="term" value="F:RNA binding"/>
    <property type="evidence" value="ECO:0007669"/>
    <property type="project" value="UniProtKB-UniRule"/>
</dbReference>
<evidence type="ECO:0000259" key="6">
    <source>
        <dbReference type="PROSITE" id="PS50102"/>
    </source>
</evidence>
<sequence length="567" mass="63826">MGEDLDVDAMLDAALRKDEDSPYTKSEKMRNGDSARRDSDRGRSTDSRDADLNRSRDRDRSRDRGKSKDKDRDRDRRRESSRDRKRRSRSRDRRRSRSRDKVKTRSRSRDRKRRSRSRDRKRSRSRDRKPIPGGRDRRRSRSRDRKLRSKSRERRERRRTKSRSRSRGKFEGFGRTSRAARSPSPTGLLGPNEDLTPEERDMRTVLCLQLAARVRPRDLEGFFSSVGKVRDVRLIMHNKTKQFKGVAYVEFVEEESVPLAIGLSGQKLLGIPIIVQPTQAEKNRQGTGSLPIIMPGLGRTQVGPMKLYVGSLHFNITEEMLRNIFEPFGKIDSVQLAIDPETGRSKGYGFITFLHVEDAKRAIEQLNGFELAGRPMKVGHVSERPEGMYPAASLDSDDMDRAGIELGATGRLHLMAKLAQGTGLELPPAAATALSMSMNTNTTNTMAQSAAAAAPPIATQCFMLSNMFTPGADANPDWDQEIRDDVIEECNKHGGVVHIFVDKASPQGNVYVKCTNISAAAASVSALHGRWFGGRVITAAYVPVINYHSLFPDSMAGVTPLKTRRQY</sequence>
<dbReference type="Proteomes" id="UP001187531">
    <property type="component" value="Unassembled WGS sequence"/>
</dbReference>
<comment type="caution">
    <text evidence="7">The sequence shown here is derived from an EMBL/GenBank/DDBJ whole genome shotgun (WGS) entry which is preliminary data.</text>
</comment>
<dbReference type="InterPro" id="IPR012677">
    <property type="entry name" value="Nucleotide-bd_a/b_plait_sf"/>
</dbReference>
<organism evidence="7 8">
    <name type="scientific">Artemia franciscana</name>
    <name type="common">Brine shrimp</name>
    <name type="synonym">Artemia sanfranciscana</name>
    <dbReference type="NCBI Taxonomy" id="6661"/>
    <lineage>
        <taxon>Eukaryota</taxon>
        <taxon>Metazoa</taxon>
        <taxon>Ecdysozoa</taxon>
        <taxon>Arthropoda</taxon>
        <taxon>Crustacea</taxon>
        <taxon>Branchiopoda</taxon>
        <taxon>Anostraca</taxon>
        <taxon>Artemiidae</taxon>
        <taxon>Artemia</taxon>
    </lineage>
</organism>
<dbReference type="SMART" id="SM00361">
    <property type="entry name" value="RRM_1"/>
    <property type="match status" value="2"/>
</dbReference>